<dbReference type="InterPro" id="IPR010247">
    <property type="entry name" value="HutG_amidohyd"/>
</dbReference>
<dbReference type="InterPro" id="IPR007709">
    <property type="entry name" value="N-FG_amidohydro"/>
</dbReference>
<keyword evidence="1" id="KW-0378">Hydrolase</keyword>
<dbReference type="SUPFAM" id="SSF53187">
    <property type="entry name" value="Zn-dependent exopeptidases"/>
    <property type="match status" value="1"/>
</dbReference>
<dbReference type="RefSeq" id="WP_071361300.1">
    <property type="nucleotide sequence ID" value="NZ_JRYB01000001.1"/>
</dbReference>
<sequence length="262" mass="29671">MEFRFKAGRLPMLVSMPHAGTDIPDEVADTLAPCAAARADTDWHLPELYGFLEEMGISTISARWSRYLIDLNRPPENTNLYPGLDTTGLCPLDTFGRERLYREGMEPDQAEVGRRLERYWRPYHAQLRAELDRLKAEHGRVVLWEAHSIASIVPRFFEGKLPDLNFGTAEGKSCDPGLEEAVLGVARAQERYTIALNGRFKGGHITRHYGQPSHGVHAIQLEKCQCLYMNEAAPFDYRPDVAAQLQPLLRDMVKAAVNWVRP</sequence>
<dbReference type="Proteomes" id="UP000180246">
    <property type="component" value="Unassembled WGS sequence"/>
</dbReference>
<dbReference type="Pfam" id="PF05013">
    <property type="entry name" value="FGase"/>
    <property type="match status" value="1"/>
</dbReference>
<dbReference type="AlphaFoldDB" id="A0A1S2N380"/>
<dbReference type="EMBL" id="JRYB01000001">
    <property type="protein sequence ID" value="OIJ39545.1"/>
    <property type="molecule type" value="Genomic_DNA"/>
</dbReference>
<accession>A0A1S2N380</accession>
<organism evidence="1 2">
    <name type="scientific">Massilia timonae</name>
    <dbReference type="NCBI Taxonomy" id="47229"/>
    <lineage>
        <taxon>Bacteria</taxon>
        <taxon>Pseudomonadati</taxon>
        <taxon>Pseudomonadota</taxon>
        <taxon>Betaproteobacteria</taxon>
        <taxon>Burkholderiales</taxon>
        <taxon>Oxalobacteraceae</taxon>
        <taxon>Telluria group</taxon>
        <taxon>Massilia</taxon>
    </lineage>
</organism>
<gene>
    <name evidence="1" type="primary">hutG</name>
    <name evidence="1" type="ORF">LO55_1968</name>
</gene>
<dbReference type="NCBIfam" id="TIGR02017">
    <property type="entry name" value="hutG_amidohyd"/>
    <property type="match status" value="1"/>
</dbReference>
<name>A0A1S2N380_9BURK</name>
<proteinExistence type="predicted"/>
<comment type="caution">
    <text evidence="1">The sequence shown here is derived from an EMBL/GenBank/DDBJ whole genome shotgun (WGS) entry which is preliminary data.</text>
</comment>
<dbReference type="GO" id="GO:0050129">
    <property type="term" value="F:N-formylglutamate deformylase activity"/>
    <property type="evidence" value="ECO:0007669"/>
    <property type="project" value="UniProtKB-EC"/>
</dbReference>
<evidence type="ECO:0000313" key="1">
    <source>
        <dbReference type="EMBL" id="OIJ39545.1"/>
    </source>
</evidence>
<evidence type="ECO:0000313" key="2">
    <source>
        <dbReference type="Proteomes" id="UP000180246"/>
    </source>
</evidence>
<dbReference type="EC" id="3.5.1.68" evidence="1"/>
<dbReference type="Gene3D" id="3.40.630.40">
    <property type="entry name" value="Zn-dependent exopeptidases"/>
    <property type="match status" value="1"/>
</dbReference>
<reference evidence="1 2" key="1">
    <citation type="submission" date="2014-10" db="EMBL/GenBank/DDBJ databases">
        <authorList>
            <person name="Seo M.-J."/>
            <person name="Seok Y.J."/>
            <person name="Cha I.-T."/>
        </authorList>
    </citation>
    <scope>NUCLEOTIDE SEQUENCE [LARGE SCALE GENOMIC DNA]</scope>
    <source>
        <strain evidence="1 2">NEU</strain>
    </source>
</reference>
<protein>
    <submittedName>
        <fullName evidence="1">N-formylglutamate deformylase</fullName>
        <ecNumber evidence="1">3.5.1.68</ecNumber>
    </submittedName>
</protein>